<evidence type="ECO:0000313" key="5">
    <source>
        <dbReference type="EMBL" id="MXO53530.1"/>
    </source>
</evidence>
<dbReference type="PANTHER" id="PTHR43432:SF3">
    <property type="entry name" value="SLR0285 PROTEIN"/>
    <property type="match status" value="1"/>
</dbReference>
<dbReference type="GO" id="GO:0046872">
    <property type="term" value="F:metal ion binding"/>
    <property type="evidence" value="ECO:0007669"/>
    <property type="project" value="UniProtKB-KW"/>
</dbReference>
<dbReference type="Pfam" id="PF04055">
    <property type="entry name" value="Radical_SAM"/>
    <property type="match status" value="1"/>
</dbReference>
<dbReference type="Gene3D" id="3.80.30.30">
    <property type="match status" value="1"/>
</dbReference>
<feature type="domain" description="Radical SAM core" evidence="4">
    <location>
        <begin position="68"/>
        <end position="308"/>
    </location>
</feature>
<dbReference type="SFLD" id="SFLDG01084">
    <property type="entry name" value="Uncharacterised_Radical_SAM_Su"/>
    <property type="match status" value="1"/>
</dbReference>
<evidence type="ECO:0000259" key="4">
    <source>
        <dbReference type="PROSITE" id="PS51918"/>
    </source>
</evidence>
<evidence type="ECO:0000256" key="1">
    <source>
        <dbReference type="ARBA" id="ARBA00022723"/>
    </source>
</evidence>
<dbReference type="Proteomes" id="UP000430272">
    <property type="component" value="Unassembled WGS sequence"/>
</dbReference>
<dbReference type="InterPro" id="IPR007197">
    <property type="entry name" value="rSAM"/>
</dbReference>
<evidence type="ECO:0000256" key="2">
    <source>
        <dbReference type="ARBA" id="ARBA00023004"/>
    </source>
</evidence>
<evidence type="ECO:0000313" key="6">
    <source>
        <dbReference type="Proteomes" id="UP000430272"/>
    </source>
</evidence>
<dbReference type="InterPro" id="IPR040086">
    <property type="entry name" value="MJ0683-like"/>
</dbReference>
<keyword evidence="3" id="KW-0411">Iron-sulfur</keyword>
<dbReference type="SMART" id="SM00729">
    <property type="entry name" value="Elp3"/>
    <property type="match status" value="1"/>
</dbReference>
<dbReference type="SFLD" id="SFLDS00029">
    <property type="entry name" value="Radical_SAM"/>
    <property type="match status" value="1"/>
</dbReference>
<dbReference type="GO" id="GO:0051536">
    <property type="term" value="F:iron-sulfur cluster binding"/>
    <property type="evidence" value="ECO:0007669"/>
    <property type="project" value="UniProtKB-KW"/>
</dbReference>
<dbReference type="GO" id="GO:0003824">
    <property type="term" value="F:catalytic activity"/>
    <property type="evidence" value="ECO:0007669"/>
    <property type="project" value="InterPro"/>
</dbReference>
<dbReference type="InterPro" id="IPR006638">
    <property type="entry name" value="Elp3/MiaA/NifB-like_rSAM"/>
</dbReference>
<reference evidence="5 6" key="1">
    <citation type="submission" date="2019-12" db="EMBL/GenBank/DDBJ databases">
        <title>Genomic-based taxomic classification of the family Erythrobacteraceae.</title>
        <authorList>
            <person name="Xu L."/>
        </authorList>
    </citation>
    <scope>NUCLEOTIDE SEQUENCE [LARGE SCALE GENOMIC DNA]</scope>
    <source>
        <strain evidence="5 6">JCM 17468</strain>
    </source>
</reference>
<dbReference type="InterPro" id="IPR058240">
    <property type="entry name" value="rSAM_sf"/>
</dbReference>
<keyword evidence="2" id="KW-0408">Iron</keyword>
<keyword evidence="1" id="KW-0479">Metal-binding</keyword>
<dbReference type="OrthoDB" id="9785699at2"/>
<dbReference type="SUPFAM" id="SSF102114">
    <property type="entry name" value="Radical SAM enzymes"/>
    <property type="match status" value="1"/>
</dbReference>
<dbReference type="PROSITE" id="PS51918">
    <property type="entry name" value="RADICAL_SAM"/>
    <property type="match status" value="1"/>
</dbReference>
<dbReference type="CDD" id="cd01335">
    <property type="entry name" value="Radical_SAM"/>
    <property type="match status" value="1"/>
</dbReference>
<dbReference type="EMBL" id="WTYD01000001">
    <property type="protein sequence ID" value="MXO53530.1"/>
    <property type="molecule type" value="Genomic_DNA"/>
</dbReference>
<name>A0A844Y4S1_9SPHN</name>
<keyword evidence="6" id="KW-1185">Reference proteome</keyword>
<accession>A0A844Y4S1</accession>
<proteinExistence type="predicted"/>
<dbReference type="NCBIfam" id="NF033668">
    <property type="entry name" value="rSAM_PA0069"/>
    <property type="match status" value="1"/>
</dbReference>
<sequence>MERRLDPAISGRGAQSAAVPTRFGLATREVDGDWRDHMEALAAEEGAPPVKLRTHVTEERPKTILSFNQSPDIFFDRSINAYRGCEHGCVYCFARPTHAYHDLSPGLDFETQLFAKPNAAGLLRETLAKPRYQPKPIAMGTNTDPYQPIESRYRITRAVLEVCLDARHPVTITTKSDRVLADIDLIAEMARHQLVAVAISVTSLDPRLSAKLEPRAASPAKRLAALGKLAEAGVPTHCSIAPVIPAITDEFMEDIVERAAALEVASIGWIPLRLPHEVAPLFREWLAVHFPERGDKVMSIVRSIRDGRDNDPDFFTRLNPTGVWADLFRSRFRVACKRAGIGKAKFELDCTRFRRPEVGGQLRLL</sequence>
<comment type="caution">
    <text evidence="5">The sequence shown here is derived from an EMBL/GenBank/DDBJ whole genome shotgun (WGS) entry which is preliminary data.</text>
</comment>
<dbReference type="RefSeq" id="WP_160660378.1">
    <property type="nucleotide sequence ID" value="NZ_BAABDV010000001.1"/>
</dbReference>
<evidence type="ECO:0000256" key="3">
    <source>
        <dbReference type="ARBA" id="ARBA00023014"/>
    </source>
</evidence>
<gene>
    <name evidence="5" type="ORF">GRI47_05835</name>
</gene>
<dbReference type="PANTHER" id="PTHR43432">
    <property type="entry name" value="SLR0285 PROTEIN"/>
    <property type="match status" value="1"/>
</dbReference>
<organism evidence="5 6">
    <name type="scientific">Qipengyuania pelagi</name>
    <dbReference type="NCBI Taxonomy" id="994320"/>
    <lineage>
        <taxon>Bacteria</taxon>
        <taxon>Pseudomonadati</taxon>
        <taxon>Pseudomonadota</taxon>
        <taxon>Alphaproteobacteria</taxon>
        <taxon>Sphingomonadales</taxon>
        <taxon>Erythrobacteraceae</taxon>
        <taxon>Qipengyuania</taxon>
    </lineage>
</organism>
<dbReference type="AlphaFoldDB" id="A0A844Y4S1"/>
<protein>
    <submittedName>
        <fullName evidence="5">PA0069 family radical SAM protein</fullName>
    </submittedName>
</protein>